<protein>
    <recommendedName>
        <fullName evidence="3">ATP-grasp fold RimK-type domain-containing protein</fullName>
    </recommendedName>
</protein>
<proteinExistence type="predicted"/>
<name>A0A095ZJC8_9BACT</name>
<dbReference type="SUPFAM" id="SSF56059">
    <property type="entry name" value="Glutathione synthetase ATP-binding domain-like"/>
    <property type="match status" value="1"/>
</dbReference>
<organism evidence="1 2">
    <name type="scientific">Hoylesella buccalis DNF00853</name>
    <dbReference type="NCBI Taxonomy" id="1401074"/>
    <lineage>
        <taxon>Bacteria</taxon>
        <taxon>Pseudomonadati</taxon>
        <taxon>Bacteroidota</taxon>
        <taxon>Bacteroidia</taxon>
        <taxon>Bacteroidales</taxon>
        <taxon>Prevotellaceae</taxon>
        <taxon>Hoylesella</taxon>
    </lineage>
</organism>
<accession>A0A095ZJC8</accession>
<evidence type="ECO:0000313" key="2">
    <source>
        <dbReference type="Proteomes" id="UP000029556"/>
    </source>
</evidence>
<sequence>MKNKIIAIRRDVRYSLDAEQKDREILASVIQCLGGDIPMIDETQLTDEHKADVYLSMGRLPKTLEFLRKRSAEGALVMNTPKAVEACERKKIVKLMRTHHVPMPPEKGEHGYWLKRGDALAQRDGDVVFCQDEDELRKQKDEWEKRGILTCVESANVEGDLVKFYCVGHDFFRWYRLRASEQGYAFDAKELHRHACRLADIIGIDVFGGDCIVSEDGNFSIIDFNDWPSFSPCRAEAAQAIAQLLEKV</sequence>
<dbReference type="Gene3D" id="3.30.470.20">
    <property type="entry name" value="ATP-grasp fold, B domain"/>
    <property type="match status" value="1"/>
</dbReference>
<dbReference type="RefSeq" id="WP_036872798.1">
    <property type="nucleotide sequence ID" value="NZ_JRNN01000064.1"/>
</dbReference>
<dbReference type="Proteomes" id="UP000029556">
    <property type="component" value="Unassembled WGS sequence"/>
</dbReference>
<gene>
    <name evidence="1" type="ORF">HMPREF2137_06645</name>
</gene>
<dbReference type="AlphaFoldDB" id="A0A095ZJC8"/>
<evidence type="ECO:0008006" key="3">
    <source>
        <dbReference type="Google" id="ProtNLM"/>
    </source>
</evidence>
<reference evidence="1 2" key="1">
    <citation type="submission" date="2014-07" db="EMBL/GenBank/DDBJ databases">
        <authorList>
            <person name="McCorrison J."/>
            <person name="Sanka R."/>
            <person name="Torralba M."/>
            <person name="Gillis M."/>
            <person name="Haft D.H."/>
            <person name="Methe B."/>
            <person name="Sutton G."/>
            <person name="Nelson K.E."/>
        </authorList>
    </citation>
    <scope>NUCLEOTIDE SEQUENCE [LARGE SCALE GENOMIC DNA]</scope>
    <source>
        <strain evidence="1 2">DNF00853</strain>
    </source>
</reference>
<dbReference type="EMBL" id="JRNN01000064">
    <property type="protein sequence ID" value="KGF34835.1"/>
    <property type="molecule type" value="Genomic_DNA"/>
</dbReference>
<comment type="caution">
    <text evidence="1">The sequence shown here is derived from an EMBL/GenBank/DDBJ whole genome shotgun (WGS) entry which is preliminary data.</text>
</comment>
<dbReference type="OrthoDB" id="9799627at2"/>
<evidence type="ECO:0000313" key="1">
    <source>
        <dbReference type="EMBL" id="KGF34835.1"/>
    </source>
</evidence>